<name>A0AAQ4F184_AMBAM</name>
<sequence>MWSGRVPLPMRSRASDAFGGKMGVCRGNPSVGIEHSGEVLLAFVVWVVGGVRSTKTKSKGVGLITKVIH</sequence>
<organism evidence="1 2">
    <name type="scientific">Amblyomma americanum</name>
    <name type="common">Lone star tick</name>
    <dbReference type="NCBI Taxonomy" id="6943"/>
    <lineage>
        <taxon>Eukaryota</taxon>
        <taxon>Metazoa</taxon>
        <taxon>Ecdysozoa</taxon>
        <taxon>Arthropoda</taxon>
        <taxon>Chelicerata</taxon>
        <taxon>Arachnida</taxon>
        <taxon>Acari</taxon>
        <taxon>Parasitiformes</taxon>
        <taxon>Ixodida</taxon>
        <taxon>Ixodoidea</taxon>
        <taxon>Ixodidae</taxon>
        <taxon>Amblyomminae</taxon>
        <taxon>Amblyomma</taxon>
    </lineage>
</organism>
<keyword evidence="2" id="KW-1185">Reference proteome</keyword>
<dbReference type="AlphaFoldDB" id="A0AAQ4F184"/>
<dbReference type="Proteomes" id="UP001321473">
    <property type="component" value="Unassembled WGS sequence"/>
</dbReference>
<evidence type="ECO:0000313" key="1">
    <source>
        <dbReference type="EMBL" id="KAK8780729.1"/>
    </source>
</evidence>
<accession>A0AAQ4F184</accession>
<dbReference type="EMBL" id="JARKHS020008499">
    <property type="protein sequence ID" value="KAK8780729.1"/>
    <property type="molecule type" value="Genomic_DNA"/>
</dbReference>
<proteinExistence type="predicted"/>
<evidence type="ECO:0000313" key="2">
    <source>
        <dbReference type="Proteomes" id="UP001321473"/>
    </source>
</evidence>
<reference evidence="1 2" key="1">
    <citation type="journal article" date="2023" name="Arcadia Sci">
        <title>De novo assembly of a long-read Amblyomma americanum tick genome.</title>
        <authorList>
            <person name="Chou S."/>
            <person name="Poskanzer K.E."/>
            <person name="Rollins M."/>
            <person name="Thuy-Boun P.S."/>
        </authorList>
    </citation>
    <scope>NUCLEOTIDE SEQUENCE [LARGE SCALE GENOMIC DNA]</scope>
    <source>
        <strain evidence="1">F_SG_1</strain>
        <tissue evidence="1">Salivary glands</tissue>
    </source>
</reference>
<protein>
    <submittedName>
        <fullName evidence="1">Uncharacterized protein</fullName>
    </submittedName>
</protein>
<gene>
    <name evidence="1" type="ORF">V5799_017927</name>
</gene>
<comment type="caution">
    <text evidence="1">The sequence shown here is derived from an EMBL/GenBank/DDBJ whole genome shotgun (WGS) entry which is preliminary data.</text>
</comment>